<proteinExistence type="predicted"/>
<accession>A0A0F8YRZ1</accession>
<sequence>LTEEDMDKVKRDKKLARRTSIKGPLVLLKKRILWEDIKYVIRGFMYVDGDKILDRSPPKDWKWDSFVVPSDPKGKVTLKSLNEFV</sequence>
<protein>
    <submittedName>
        <fullName evidence="1">Uncharacterized protein</fullName>
    </submittedName>
</protein>
<name>A0A0F8YRZ1_9ZZZZ</name>
<organism evidence="1">
    <name type="scientific">marine sediment metagenome</name>
    <dbReference type="NCBI Taxonomy" id="412755"/>
    <lineage>
        <taxon>unclassified sequences</taxon>
        <taxon>metagenomes</taxon>
        <taxon>ecological metagenomes</taxon>
    </lineage>
</organism>
<gene>
    <name evidence="1" type="ORF">LCGC14_2785810</name>
</gene>
<dbReference type="EMBL" id="LAZR01051885">
    <property type="protein sequence ID" value="KKK84197.1"/>
    <property type="molecule type" value="Genomic_DNA"/>
</dbReference>
<reference evidence="1" key="1">
    <citation type="journal article" date="2015" name="Nature">
        <title>Complex archaea that bridge the gap between prokaryotes and eukaryotes.</title>
        <authorList>
            <person name="Spang A."/>
            <person name="Saw J.H."/>
            <person name="Jorgensen S.L."/>
            <person name="Zaremba-Niedzwiedzka K."/>
            <person name="Martijn J."/>
            <person name="Lind A.E."/>
            <person name="van Eijk R."/>
            <person name="Schleper C."/>
            <person name="Guy L."/>
            <person name="Ettema T.J."/>
        </authorList>
    </citation>
    <scope>NUCLEOTIDE SEQUENCE</scope>
</reference>
<evidence type="ECO:0000313" key="1">
    <source>
        <dbReference type="EMBL" id="KKK84197.1"/>
    </source>
</evidence>
<feature type="non-terminal residue" evidence="1">
    <location>
        <position position="1"/>
    </location>
</feature>
<comment type="caution">
    <text evidence="1">The sequence shown here is derived from an EMBL/GenBank/DDBJ whole genome shotgun (WGS) entry which is preliminary data.</text>
</comment>
<dbReference type="AlphaFoldDB" id="A0A0F8YRZ1"/>